<name>A0A0W0RT92_LEGBO</name>
<evidence type="ECO:0000256" key="1">
    <source>
        <dbReference type="SAM" id="Coils"/>
    </source>
</evidence>
<dbReference type="AlphaFoldDB" id="A0A0W0RT92"/>
<dbReference type="RefSeq" id="WP_058459343.1">
    <property type="nucleotide sequence ID" value="NZ_CAAAIY010000001.1"/>
</dbReference>
<evidence type="ECO:0000313" key="3">
    <source>
        <dbReference type="Proteomes" id="UP000054695"/>
    </source>
</evidence>
<evidence type="ECO:0008006" key="4">
    <source>
        <dbReference type="Google" id="ProtNLM"/>
    </source>
</evidence>
<organism evidence="2 3">
    <name type="scientific">Legionella bozemanae</name>
    <name type="common">Fluoribacter bozemanae</name>
    <dbReference type="NCBI Taxonomy" id="447"/>
    <lineage>
        <taxon>Bacteria</taxon>
        <taxon>Pseudomonadati</taxon>
        <taxon>Pseudomonadota</taxon>
        <taxon>Gammaproteobacteria</taxon>
        <taxon>Legionellales</taxon>
        <taxon>Legionellaceae</taxon>
        <taxon>Legionella</taxon>
    </lineage>
</organism>
<dbReference type="OrthoDB" id="5648219at2"/>
<sequence>MDRDAEVLEIYHRNISKEEKIHLLEEMALDLRNEMEAQDQNMHPEIHNKLAEGLRLATNFIRELQSLNKS</sequence>
<comment type="caution">
    <text evidence="2">The sequence shown here is derived from an EMBL/GenBank/DDBJ whole genome shotgun (WGS) entry which is preliminary data.</text>
</comment>
<proteinExistence type="predicted"/>
<evidence type="ECO:0000313" key="2">
    <source>
        <dbReference type="EMBL" id="KTC74261.1"/>
    </source>
</evidence>
<dbReference type="Proteomes" id="UP000054695">
    <property type="component" value="Unassembled WGS sequence"/>
</dbReference>
<accession>A0A0W0RT92</accession>
<reference evidence="2 3" key="1">
    <citation type="submission" date="2015-11" db="EMBL/GenBank/DDBJ databases">
        <title>Genomic analysis of 38 Legionella species identifies large and diverse effector repertoires.</title>
        <authorList>
            <person name="Burstein D."/>
            <person name="Amaro F."/>
            <person name="Zusman T."/>
            <person name="Lifshitz Z."/>
            <person name="Cohen O."/>
            <person name="Gilbert J.A."/>
            <person name="Pupko T."/>
            <person name="Shuman H.A."/>
            <person name="Segal G."/>
        </authorList>
    </citation>
    <scope>NUCLEOTIDE SEQUENCE [LARGE SCALE GENOMIC DNA]</scope>
    <source>
        <strain evidence="2 3">WIGA</strain>
    </source>
</reference>
<protein>
    <recommendedName>
        <fullName evidence="4">Coiled-coil protein</fullName>
    </recommendedName>
</protein>
<keyword evidence="3" id="KW-1185">Reference proteome</keyword>
<dbReference type="PATRIC" id="fig|447.4.peg.1811"/>
<keyword evidence="1" id="KW-0175">Coiled coil</keyword>
<dbReference type="EMBL" id="LNXU01000017">
    <property type="protein sequence ID" value="KTC74261.1"/>
    <property type="molecule type" value="Genomic_DNA"/>
</dbReference>
<gene>
    <name evidence="2" type="ORF">Lboz_1701</name>
</gene>
<feature type="coiled-coil region" evidence="1">
    <location>
        <begin position="14"/>
        <end position="41"/>
    </location>
</feature>